<sequence>MVQSLFRKPPGSRLFRTKNPVIALIATVLTAVVVLFGTGFFGMVGANATNATNAAVVQPQTVQHASVQGKTFTIGADTTFAPFEFRDSGGGLVGIDMDLVRAIAKDQGFNVEIKSLGFSAALQALISELWPGRRRHCRYVDYRQAQTGL</sequence>
<dbReference type="Pfam" id="PF00497">
    <property type="entry name" value="SBP_bac_3"/>
    <property type="match status" value="1"/>
</dbReference>
<name>A9WS52_RENSM</name>
<dbReference type="STRING" id="288705.RSal33209_2455"/>
<keyword evidence="1" id="KW-1133">Transmembrane helix</keyword>
<feature type="domain" description="Solute-binding protein family 3/N-terminal" evidence="2">
    <location>
        <begin position="73"/>
        <end position="127"/>
    </location>
</feature>
<dbReference type="AlphaFoldDB" id="A9WS52"/>
<feature type="transmembrane region" description="Helical" evidence="1">
    <location>
        <begin position="21"/>
        <end position="44"/>
    </location>
</feature>
<evidence type="ECO:0000256" key="1">
    <source>
        <dbReference type="SAM" id="Phobius"/>
    </source>
</evidence>
<accession>A9WS52</accession>
<evidence type="ECO:0000259" key="2">
    <source>
        <dbReference type="Pfam" id="PF00497"/>
    </source>
</evidence>
<organism evidence="3 4">
    <name type="scientific">Renibacterium salmoninarum (strain ATCC 33209 / DSM 20767 / JCM 11484 / NBRC 15589 / NCIMB 2235)</name>
    <dbReference type="NCBI Taxonomy" id="288705"/>
    <lineage>
        <taxon>Bacteria</taxon>
        <taxon>Bacillati</taxon>
        <taxon>Actinomycetota</taxon>
        <taxon>Actinomycetes</taxon>
        <taxon>Micrococcales</taxon>
        <taxon>Micrococcaceae</taxon>
        <taxon>Renibacterium</taxon>
    </lineage>
</organism>
<dbReference type="SUPFAM" id="SSF53850">
    <property type="entry name" value="Periplasmic binding protein-like II"/>
    <property type="match status" value="1"/>
</dbReference>
<evidence type="ECO:0000313" key="4">
    <source>
        <dbReference type="Proteomes" id="UP000002007"/>
    </source>
</evidence>
<keyword evidence="1" id="KW-0472">Membrane</keyword>
<keyword evidence="4" id="KW-1185">Reference proteome</keyword>
<evidence type="ECO:0000313" key="3">
    <source>
        <dbReference type="EMBL" id="ABY24181.1"/>
    </source>
</evidence>
<dbReference type="InterPro" id="IPR001638">
    <property type="entry name" value="Solute-binding_3/MltF_N"/>
</dbReference>
<dbReference type="Proteomes" id="UP000002007">
    <property type="component" value="Chromosome"/>
</dbReference>
<dbReference type="EMBL" id="CP000910">
    <property type="protein sequence ID" value="ABY24181.1"/>
    <property type="molecule type" value="Genomic_DNA"/>
</dbReference>
<dbReference type="KEGG" id="rsa:RSal33209_2455"/>
<dbReference type="Gene3D" id="3.40.190.10">
    <property type="entry name" value="Periplasmic binding protein-like II"/>
    <property type="match status" value="1"/>
</dbReference>
<dbReference type="HOGENOM" id="CLU_1748171_0_0_11"/>
<gene>
    <name evidence="3" type="primary">glnP.2</name>
    <name evidence="3" type="ordered locus">RSal33209_2455</name>
</gene>
<reference evidence="4" key="1">
    <citation type="journal article" date="2008" name="J. Bacteriol.">
        <title>Genome sequence of the fish pathogen Renibacterium salmoninarum suggests reductive evolution away from an environmental Arthrobacter ancestor.</title>
        <authorList>
            <person name="Wiens G.D."/>
            <person name="Rockey D.D."/>
            <person name="Wu Z."/>
            <person name="Chang J."/>
            <person name="Levy R."/>
            <person name="Crane S."/>
            <person name="Chen D.S."/>
            <person name="Capri G.R."/>
            <person name="Burnett J.R."/>
            <person name="Sudheesh P.S."/>
            <person name="Schipma M.J."/>
            <person name="Burd H."/>
            <person name="Bhattacharyya A."/>
            <person name="Rhodes L.D."/>
            <person name="Kaul R."/>
            <person name="Strom M.S."/>
        </authorList>
    </citation>
    <scope>NUCLEOTIDE SEQUENCE [LARGE SCALE GENOMIC DNA]</scope>
    <source>
        <strain evidence="4">ATCC 33209 / DSM 20767 / JCM 11484 / NBRC 15589 / NCIMB 2235</strain>
    </source>
</reference>
<protein>
    <submittedName>
        <fullName evidence="3">Glutamine transport permease protein</fullName>
    </submittedName>
</protein>
<proteinExistence type="predicted"/>
<keyword evidence="1" id="KW-0812">Transmembrane</keyword>
<dbReference type="eggNOG" id="COG0834">
    <property type="taxonomic scope" value="Bacteria"/>
</dbReference>